<keyword evidence="1" id="KW-0812">Transmembrane</keyword>
<evidence type="ECO:0000313" key="2">
    <source>
        <dbReference type="EMBL" id="MFC3810060.1"/>
    </source>
</evidence>
<dbReference type="RefSeq" id="WP_379835844.1">
    <property type="nucleotide sequence ID" value="NZ_JBHRYQ010000001.1"/>
</dbReference>
<gene>
    <name evidence="2" type="ORF">ACFOOI_05305</name>
</gene>
<accession>A0ABV7YSN9</accession>
<organism evidence="2 3">
    <name type="scientific">Lacihabitans lacunae</name>
    <dbReference type="NCBI Taxonomy" id="1028214"/>
    <lineage>
        <taxon>Bacteria</taxon>
        <taxon>Pseudomonadati</taxon>
        <taxon>Bacteroidota</taxon>
        <taxon>Cytophagia</taxon>
        <taxon>Cytophagales</taxon>
        <taxon>Leadbetterellaceae</taxon>
        <taxon>Lacihabitans</taxon>
    </lineage>
</organism>
<keyword evidence="3" id="KW-1185">Reference proteome</keyword>
<feature type="transmembrane region" description="Helical" evidence="1">
    <location>
        <begin position="115"/>
        <end position="138"/>
    </location>
</feature>
<dbReference type="Proteomes" id="UP001595616">
    <property type="component" value="Unassembled WGS sequence"/>
</dbReference>
<sequence length="186" mass="21384">MLIKLSDYFYNNLKPKTLFVAVIAQLIFGFFILPQAAHFIDPFDKNVVLDLRFGFSVEKAYQVLSSYSASGRNIYLFTEIIIDTLYIAVYTVAFSFLLSLFFQKSFSKNHYFHRFNIFPFLLGISDLVENFGIVAMLIKFPEKLIWAAKLASAASLTKWSCTLFNLLLLFTGIIAWGLLSLVRKKR</sequence>
<dbReference type="EMBL" id="JBHRYQ010000001">
    <property type="protein sequence ID" value="MFC3810060.1"/>
    <property type="molecule type" value="Genomic_DNA"/>
</dbReference>
<evidence type="ECO:0000256" key="1">
    <source>
        <dbReference type="SAM" id="Phobius"/>
    </source>
</evidence>
<name>A0ABV7YSN9_9BACT</name>
<keyword evidence="1" id="KW-0472">Membrane</keyword>
<feature type="transmembrane region" description="Helical" evidence="1">
    <location>
        <begin position="163"/>
        <end position="182"/>
    </location>
</feature>
<comment type="caution">
    <text evidence="2">The sequence shown here is derived from an EMBL/GenBank/DDBJ whole genome shotgun (WGS) entry which is preliminary data.</text>
</comment>
<evidence type="ECO:0008006" key="4">
    <source>
        <dbReference type="Google" id="ProtNLM"/>
    </source>
</evidence>
<protein>
    <recommendedName>
        <fullName evidence="4">Paraquat-inducible protein A</fullName>
    </recommendedName>
</protein>
<evidence type="ECO:0000313" key="3">
    <source>
        <dbReference type="Proteomes" id="UP001595616"/>
    </source>
</evidence>
<feature type="transmembrane region" description="Helical" evidence="1">
    <location>
        <begin position="74"/>
        <end position="103"/>
    </location>
</feature>
<feature type="transmembrane region" description="Helical" evidence="1">
    <location>
        <begin position="18"/>
        <end position="40"/>
    </location>
</feature>
<keyword evidence="1" id="KW-1133">Transmembrane helix</keyword>
<proteinExistence type="predicted"/>
<reference evidence="3" key="1">
    <citation type="journal article" date="2019" name="Int. J. Syst. Evol. Microbiol.">
        <title>The Global Catalogue of Microorganisms (GCM) 10K type strain sequencing project: providing services to taxonomists for standard genome sequencing and annotation.</title>
        <authorList>
            <consortium name="The Broad Institute Genomics Platform"/>
            <consortium name="The Broad Institute Genome Sequencing Center for Infectious Disease"/>
            <person name="Wu L."/>
            <person name="Ma J."/>
        </authorList>
    </citation>
    <scope>NUCLEOTIDE SEQUENCE [LARGE SCALE GENOMIC DNA]</scope>
    <source>
        <strain evidence="3">CECT 7956</strain>
    </source>
</reference>